<feature type="compositionally biased region" description="Acidic residues" evidence="3">
    <location>
        <begin position="58"/>
        <end position="71"/>
    </location>
</feature>
<feature type="coiled-coil region" evidence="2">
    <location>
        <begin position="198"/>
        <end position="235"/>
    </location>
</feature>
<keyword evidence="6" id="KW-1185">Reference proteome</keyword>
<proteinExistence type="predicted"/>
<dbReference type="Pfam" id="PF25449">
    <property type="entry name" value="CCDC174_GRSR"/>
    <property type="match status" value="1"/>
</dbReference>
<evidence type="ECO:0000256" key="3">
    <source>
        <dbReference type="SAM" id="MobiDB-lite"/>
    </source>
</evidence>
<name>A0AAV8ZT86_9CUCU</name>
<keyword evidence="1 2" id="KW-0175">Coiled coil</keyword>
<feature type="compositionally biased region" description="Basic and acidic residues" evidence="3">
    <location>
        <begin position="268"/>
        <end position="288"/>
    </location>
</feature>
<gene>
    <name evidence="5" type="ORF">NQ314_002008</name>
</gene>
<dbReference type="InterPro" id="IPR025066">
    <property type="entry name" value="CCDC174-like"/>
</dbReference>
<protein>
    <recommendedName>
        <fullName evidence="4">CCDC174 alpha/beta GRSR domain-containing protein</fullName>
    </recommendedName>
</protein>
<feature type="compositionally biased region" description="Basic and acidic residues" evidence="3">
    <location>
        <begin position="483"/>
        <end position="495"/>
    </location>
</feature>
<feature type="domain" description="CCDC174 alpha/beta GRSR" evidence="4">
    <location>
        <begin position="78"/>
        <end position="107"/>
    </location>
</feature>
<dbReference type="Pfam" id="PF13300">
    <property type="entry name" value="DUF4078"/>
    <property type="match status" value="1"/>
</dbReference>
<evidence type="ECO:0000313" key="5">
    <source>
        <dbReference type="EMBL" id="KAJ8968917.1"/>
    </source>
</evidence>
<dbReference type="InterPro" id="IPR057464">
    <property type="entry name" value="CCDC174_GRSR"/>
</dbReference>
<evidence type="ECO:0000313" key="6">
    <source>
        <dbReference type="Proteomes" id="UP001162156"/>
    </source>
</evidence>
<feature type="region of interest" description="Disordered" evidence="3">
    <location>
        <begin position="242"/>
        <end position="288"/>
    </location>
</feature>
<feature type="compositionally biased region" description="Polar residues" evidence="3">
    <location>
        <begin position="385"/>
        <end position="405"/>
    </location>
</feature>
<comment type="caution">
    <text evidence="5">The sequence shown here is derived from an EMBL/GenBank/DDBJ whole genome shotgun (WGS) entry which is preliminary data.</text>
</comment>
<dbReference type="PANTHER" id="PTHR15885">
    <property type="entry name" value="COILED-COIL DOMAIN-CONTAINING PROTEIN 174"/>
    <property type="match status" value="1"/>
</dbReference>
<feature type="compositionally biased region" description="Basic residues" evidence="3">
    <location>
        <begin position="242"/>
        <end position="251"/>
    </location>
</feature>
<dbReference type="EMBL" id="JANEYF010000625">
    <property type="protein sequence ID" value="KAJ8968917.1"/>
    <property type="molecule type" value="Genomic_DNA"/>
</dbReference>
<reference evidence="5" key="1">
    <citation type="journal article" date="2023" name="Insect Mol. Biol.">
        <title>Genome sequencing provides insights into the evolution of gene families encoding plant cell wall-degrading enzymes in longhorned beetles.</title>
        <authorList>
            <person name="Shin N.R."/>
            <person name="Okamura Y."/>
            <person name="Kirsch R."/>
            <person name="Pauchet Y."/>
        </authorList>
    </citation>
    <scope>NUCLEOTIDE SEQUENCE</scope>
    <source>
        <strain evidence="5">RBIC_L_NR</strain>
    </source>
</reference>
<feature type="region of interest" description="Disordered" evidence="3">
    <location>
        <begin position="121"/>
        <end position="157"/>
    </location>
</feature>
<dbReference type="AlphaFoldDB" id="A0AAV8ZT86"/>
<feature type="compositionally biased region" description="Basic and acidic residues" evidence="3">
    <location>
        <begin position="424"/>
        <end position="440"/>
    </location>
</feature>
<dbReference type="PANTHER" id="PTHR15885:SF1">
    <property type="entry name" value="COILED-COIL DOMAIN-CONTAINING PROTEIN 174"/>
    <property type="match status" value="1"/>
</dbReference>
<evidence type="ECO:0000259" key="4">
    <source>
        <dbReference type="Pfam" id="PF25449"/>
    </source>
</evidence>
<feature type="region of interest" description="Disordered" evidence="3">
    <location>
        <begin position="424"/>
        <end position="443"/>
    </location>
</feature>
<evidence type="ECO:0000256" key="1">
    <source>
        <dbReference type="ARBA" id="ARBA00023054"/>
    </source>
</evidence>
<sequence length="519" mass="61329">MLEAKSRLYDKLSSGKLNEEEKEYNKRYLVRFDKKNKSELNNIPPSEFEDLPDKYPENDDDDYHSDEDDMDRDPGDIWVDYIDCLGRTRKCLQKDLDYLMSKDKDLKKTVEARKINELINETNSEKDTNNDIEDMNEKDEDKDNNKTTQESELISSDMRRELLRQQWEKEEAELRNKSDSYICNVLEARTHGVGYYGFSKDEEERAKQQDALRKLRDETEQKQKKAQELKAMREKQLTARIKAAKNRKRARLGLPPEEEEPEPVPEPKISEEEKKKMEEVKQAEEEKQKVLEEARKHHLRPWDIGKEGVKVHYEMNQEEWVEKKREERPKEFAPPISYRKEFRSVVKNSEIESIDKSLNFTTKKSNKKKQYYMSQRKKLNYEQIGSQKESLNPYKSSISSLNPYKNNEDYEDTSENNLYYEDRKGSFADSHESTDFKEIHQSAPVEPTPIVNLCEETDFDDSLLTDYNRVMQNIQETHSNDLYSEKSSDSEDDRNQGSGVEIAPPPTFEYYGPSHSKKT</sequence>
<accession>A0AAV8ZT86</accession>
<feature type="region of interest" description="Disordered" evidence="3">
    <location>
        <begin position="35"/>
        <end position="74"/>
    </location>
</feature>
<organism evidence="5 6">
    <name type="scientific">Rhamnusium bicolor</name>
    <dbReference type="NCBI Taxonomy" id="1586634"/>
    <lineage>
        <taxon>Eukaryota</taxon>
        <taxon>Metazoa</taxon>
        <taxon>Ecdysozoa</taxon>
        <taxon>Arthropoda</taxon>
        <taxon>Hexapoda</taxon>
        <taxon>Insecta</taxon>
        <taxon>Pterygota</taxon>
        <taxon>Neoptera</taxon>
        <taxon>Endopterygota</taxon>
        <taxon>Coleoptera</taxon>
        <taxon>Polyphaga</taxon>
        <taxon>Cucujiformia</taxon>
        <taxon>Chrysomeloidea</taxon>
        <taxon>Cerambycidae</taxon>
        <taxon>Lepturinae</taxon>
        <taxon>Rhagiini</taxon>
        <taxon>Rhamnusium</taxon>
    </lineage>
</organism>
<dbReference type="Proteomes" id="UP001162156">
    <property type="component" value="Unassembled WGS sequence"/>
</dbReference>
<evidence type="ECO:0000256" key="2">
    <source>
        <dbReference type="SAM" id="Coils"/>
    </source>
</evidence>
<feature type="region of interest" description="Disordered" evidence="3">
    <location>
        <begin position="385"/>
        <end position="414"/>
    </location>
</feature>
<feature type="region of interest" description="Disordered" evidence="3">
    <location>
        <begin position="475"/>
        <end position="519"/>
    </location>
</feature>
<dbReference type="GO" id="GO:0005634">
    <property type="term" value="C:nucleus"/>
    <property type="evidence" value="ECO:0007669"/>
    <property type="project" value="TreeGrafter"/>
</dbReference>